<name>A0A3D9CJS1_9FLAO</name>
<organism evidence="2 3">
    <name type="scientific">Chryseobacterium flavum</name>
    <dbReference type="NCBI Taxonomy" id="415851"/>
    <lineage>
        <taxon>Bacteria</taxon>
        <taxon>Pseudomonadati</taxon>
        <taxon>Bacteroidota</taxon>
        <taxon>Flavobacteriia</taxon>
        <taxon>Flavobacteriales</taxon>
        <taxon>Weeksellaceae</taxon>
        <taxon>Chryseobacterium group</taxon>
        <taxon>Chryseobacterium</taxon>
    </lineage>
</organism>
<protein>
    <recommendedName>
        <fullName evidence="1">DUF6705 domain-containing protein</fullName>
    </recommendedName>
</protein>
<evidence type="ECO:0000313" key="2">
    <source>
        <dbReference type="EMBL" id="REC65919.1"/>
    </source>
</evidence>
<dbReference type="Proteomes" id="UP000256769">
    <property type="component" value="Unassembled WGS sequence"/>
</dbReference>
<dbReference type="OrthoDB" id="1251719at2"/>
<dbReference type="Pfam" id="PF20448">
    <property type="entry name" value="DUF6705"/>
    <property type="match status" value="1"/>
</dbReference>
<dbReference type="EMBL" id="QNUE01000011">
    <property type="protein sequence ID" value="REC65919.1"/>
    <property type="molecule type" value="Genomic_DNA"/>
</dbReference>
<dbReference type="InterPro" id="IPR046551">
    <property type="entry name" value="DUF6705"/>
</dbReference>
<feature type="domain" description="DUF6705" evidence="1">
    <location>
        <begin position="2"/>
        <end position="107"/>
    </location>
</feature>
<proteinExistence type="predicted"/>
<keyword evidence="3" id="KW-1185">Reference proteome</keyword>
<accession>A0A3D9CJS1</accession>
<evidence type="ECO:0000259" key="1">
    <source>
        <dbReference type="Pfam" id="PF20448"/>
    </source>
</evidence>
<sequence length="191" mass="21922">MMRNGVIILGIFVVSFWKAQEQALPLNTSVLGAVPNSYFKDSNNELDYYTGTWRATFQDKIIILSIDKETKVPFEMFDKNFFRDQIRVRYEVKSSNGFILESSLNKNFTNDIRLSIRGFKTQSSGNELNLIFSGGNCSVGIGKIVFKKINNGQFSWNYYPGTTTRNDINCPPDRDYTIYLPETEGLVFTRQ</sequence>
<gene>
    <name evidence="2" type="ORF">DRF59_14110</name>
</gene>
<dbReference type="RefSeq" id="WP_123873696.1">
    <property type="nucleotide sequence ID" value="NZ_CBCRVL010000021.1"/>
</dbReference>
<dbReference type="AlphaFoldDB" id="A0A3D9CJS1"/>
<reference evidence="2 3" key="1">
    <citation type="journal article" date="2007" name="Int. J. Syst. Evol. Microbiol.">
        <title>Chryseobacterium flavum sp. nov., isolated from polluted soil.</title>
        <authorList>
            <person name="Zhou Y."/>
            <person name="Dong J."/>
            <person name="Wang X."/>
            <person name="Huang X."/>
            <person name="Zhang K.Y."/>
            <person name="Zhang Y.Q."/>
            <person name="Guo Y.F."/>
            <person name="Lai R."/>
            <person name="Li W.J."/>
        </authorList>
    </citation>
    <scope>NUCLEOTIDE SEQUENCE [LARGE SCALE GENOMIC DNA]</scope>
    <source>
        <strain evidence="2 3">KCTC 12877</strain>
    </source>
</reference>
<evidence type="ECO:0000313" key="3">
    <source>
        <dbReference type="Proteomes" id="UP000256769"/>
    </source>
</evidence>
<comment type="caution">
    <text evidence="2">The sequence shown here is derived from an EMBL/GenBank/DDBJ whole genome shotgun (WGS) entry which is preliminary data.</text>
</comment>